<feature type="domain" description="N-acetyltransferase" evidence="1">
    <location>
        <begin position="20"/>
        <end position="182"/>
    </location>
</feature>
<keyword evidence="3" id="KW-1185">Reference proteome</keyword>
<accession>A0A7G5IEN0</accession>
<dbReference type="PANTHER" id="PTHR43792">
    <property type="entry name" value="GNAT FAMILY, PUTATIVE (AFU_ORTHOLOGUE AFUA_3G00765)-RELATED-RELATED"/>
    <property type="match status" value="1"/>
</dbReference>
<organism evidence="2 3">
    <name type="scientific">Sandaracinobacteroides saxicola</name>
    <dbReference type="NCBI Taxonomy" id="2759707"/>
    <lineage>
        <taxon>Bacteria</taxon>
        <taxon>Pseudomonadati</taxon>
        <taxon>Pseudomonadota</taxon>
        <taxon>Alphaproteobacteria</taxon>
        <taxon>Sphingomonadales</taxon>
        <taxon>Sphingosinicellaceae</taxon>
        <taxon>Sandaracinobacteroides</taxon>
    </lineage>
</organism>
<name>A0A7G5IEN0_9SPHN</name>
<dbReference type="RefSeq" id="WP_182294668.1">
    <property type="nucleotide sequence ID" value="NZ_CP059851.1"/>
</dbReference>
<sequence length="183" mass="20068">MRTALRVLELDAWTCTTERLLIRPALPGDAAAIHAVRQTAPFQPQGRSIAGFRAMVVDMRKVAIGGESGWQQFVMLSKADGALVGDIGVNFGNPSVEQAEIGFTLHTDAQGQGLAAEGIGRMADHLLGEHGLHRLVAFCDIRNRAAHRLLSRLRFRQEGHHRAAWRVNGDWIDELSFARLAGE</sequence>
<dbReference type="PROSITE" id="PS51186">
    <property type="entry name" value="GNAT"/>
    <property type="match status" value="1"/>
</dbReference>
<reference evidence="2 3" key="1">
    <citation type="submission" date="2020-07" db="EMBL/GenBank/DDBJ databases">
        <title>Complete genome sequence for Sandaracinobacter sp. M6.</title>
        <authorList>
            <person name="Tang Y."/>
            <person name="Liu Q."/>
            <person name="Guo Z."/>
            <person name="Lei P."/>
            <person name="Huang B."/>
        </authorList>
    </citation>
    <scope>NUCLEOTIDE SEQUENCE [LARGE SCALE GENOMIC DNA]</scope>
    <source>
        <strain evidence="2 3">M6</strain>
    </source>
</reference>
<dbReference type="AlphaFoldDB" id="A0A7G5IEN0"/>
<dbReference type="KEGG" id="sand:H3309_10485"/>
<dbReference type="Proteomes" id="UP000515292">
    <property type="component" value="Chromosome"/>
</dbReference>
<proteinExistence type="predicted"/>
<dbReference type="Gene3D" id="3.40.630.30">
    <property type="match status" value="1"/>
</dbReference>
<evidence type="ECO:0000313" key="3">
    <source>
        <dbReference type="Proteomes" id="UP000515292"/>
    </source>
</evidence>
<dbReference type="Pfam" id="PF13302">
    <property type="entry name" value="Acetyltransf_3"/>
    <property type="match status" value="1"/>
</dbReference>
<evidence type="ECO:0000313" key="2">
    <source>
        <dbReference type="EMBL" id="QMW21822.1"/>
    </source>
</evidence>
<dbReference type="GO" id="GO:0016747">
    <property type="term" value="F:acyltransferase activity, transferring groups other than amino-acyl groups"/>
    <property type="evidence" value="ECO:0007669"/>
    <property type="project" value="InterPro"/>
</dbReference>
<dbReference type="InterPro" id="IPR016181">
    <property type="entry name" value="Acyl_CoA_acyltransferase"/>
</dbReference>
<gene>
    <name evidence="2" type="ORF">H3309_10485</name>
</gene>
<dbReference type="SUPFAM" id="SSF55729">
    <property type="entry name" value="Acyl-CoA N-acyltransferases (Nat)"/>
    <property type="match status" value="1"/>
</dbReference>
<dbReference type="InterPro" id="IPR051531">
    <property type="entry name" value="N-acetyltransferase"/>
</dbReference>
<keyword evidence="2" id="KW-0808">Transferase</keyword>
<evidence type="ECO:0000259" key="1">
    <source>
        <dbReference type="PROSITE" id="PS51186"/>
    </source>
</evidence>
<dbReference type="InterPro" id="IPR000182">
    <property type="entry name" value="GNAT_dom"/>
</dbReference>
<protein>
    <submittedName>
        <fullName evidence="2">GNAT family N-acetyltransferase</fullName>
    </submittedName>
</protein>
<dbReference type="EMBL" id="CP059851">
    <property type="protein sequence ID" value="QMW21822.1"/>
    <property type="molecule type" value="Genomic_DNA"/>
</dbReference>